<dbReference type="EMBL" id="LBSM01000006">
    <property type="protein sequence ID" value="KKQ18298.1"/>
    <property type="molecule type" value="Genomic_DNA"/>
</dbReference>
<accession>A0A0G0FGU5</accession>
<evidence type="ECO:0008006" key="3">
    <source>
        <dbReference type="Google" id="ProtNLM"/>
    </source>
</evidence>
<name>A0A0G0FGU5_9BACT</name>
<dbReference type="Proteomes" id="UP000034508">
    <property type="component" value="Unassembled WGS sequence"/>
</dbReference>
<gene>
    <name evidence="1" type="ORF">US31_C0006G0029</name>
</gene>
<evidence type="ECO:0000313" key="1">
    <source>
        <dbReference type="EMBL" id="KKQ18298.1"/>
    </source>
</evidence>
<evidence type="ECO:0000313" key="2">
    <source>
        <dbReference type="Proteomes" id="UP000034508"/>
    </source>
</evidence>
<reference evidence="1 2" key="1">
    <citation type="journal article" date="2015" name="Nature">
        <title>rRNA introns, odd ribosomes, and small enigmatic genomes across a large radiation of phyla.</title>
        <authorList>
            <person name="Brown C.T."/>
            <person name="Hug L.A."/>
            <person name="Thomas B.C."/>
            <person name="Sharon I."/>
            <person name="Castelle C.J."/>
            <person name="Singh A."/>
            <person name="Wilkins M.J."/>
            <person name="Williams K.H."/>
            <person name="Banfield J.F."/>
        </authorList>
    </citation>
    <scope>NUCLEOTIDE SEQUENCE [LARGE SCALE GENOMIC DNA]</scope>
</reference>
<dbReference type="AlphaFoldDB" id="A0A0G0FGU5"/>
<organism evidence="1 2">
    <name type="scientific">Berkelbacteria bacterium GW2011_GWA1_36_9</name>
    <dbReference type="NCBI Taxonomy" id="1618331"/>
    <lineage>
        <taxon>Bacteria</taxon>
        <taxon>Candidatus Berkelbacteria</taxon>
    </lineage>
</organism>
<comment type="caution">
    <text evidence="1">The sequence shown here is derived from an EMBL/GenBank/DDBJ whole genome shotgun (WGS) entry which is preliminary data.</text>
</comment>
<protein>
    <recommendedName>
        <fullName evidence="3">YkgJ family cysteine cluster protein</fullName>
    </recommendedName>
</protein>
<proteinExistence type="predicted"/>
<sequence>MNNNQLIGTNANKELAIACQKNNSNCCRKGKIFLPKQEWENIKNWVNNNLPEVVNEFKERTIPYPTFYLYDQRNGCQFLSNNGSCQLHNEGVKPTECFWWPIHVYSGKDGQMEIRIATTCCDGCQSIRNDQEFLEIVEKDAKRIGLDVIRQFRTIFPGGYHKYETIKVIKE</sequence>